<dbReference type="OrthoDB" id="155724at2759"/>
<dbReference type="GO" id="GO:0004497">
    <property type="term" value="F:monooxygenase activity"/>
    <property type="evidence" value="ECO:0007669"/>
    <property type="project" value="UniProtKB-KW"/>
</dbReference>
<evidence type="ECO:0008006" key="10">
    <source>
        <dbReference type="Google" id="ProtNLM"/>
    </source>
</evidence>
<keyword evidence="2 5" id="KW-0479">Metal-binding</keyword>
<dbReference type="AlphaFoldDB" id="A0A8K1CLB9"/>
<protein>
    <recommendedName>
        <fullName evidence="10">Cytochrome P450</fullName>
    </recommendedName>
</protein>
<keyword evidence="9" id="KW-1185">Reference proteome</keyword>
<dbReference type="Gene3D" id="1.10.630.10">
    <property type="entry name" value="Cytochrome P450"/>
    <property type="match status" value="1"/>
</dbReference>
<evidence type="ECO:0000313" key="9">
    <source>
        <dbReference type="Proteomes" id="UP000794436"/>
    </source>
</evidence>
<evidence type="ECO:0000313" key="8">
    <source>
        <dbReference type="EMBL" id="TMW65587.1"/>
    </source>
</evidence>
<accession>A0A8K1CLB9</accession>
<dbReference type="PRINTS" id="PR00385">
    <property type="entry name" value="P450"/>
</dbReference>
<dbReference type="GO" id="GO:0006629">
    <property type="term" value="P:lipid metabolic process"/>
    <property type="evidence" value="ECO:0007669"/>
    <property type="project" value="UniProtKB-ARBA"/>
</dbReference>
<dbReference type="PANTHER" id="PTHR24296">
    <property type="entry name" value="CYTOCHROME P450"/>
    <property type="match status" value="1"/>
</dbReference>
<evidence type="ECO:0000256" key="6">
    <source>
        <dbReference type="RuleBase" id="RU000461"/>
    </source>
</evidence>
<dbReference type="GO" id="GO:0020037">
    <property type="term" value="F:heme binding"/>
    <property type="evidence" value="ECO:0007669"/>
    <property type="project" value="InterPro"/>
</dbReference>
<feature type="transmembrane region" description="Helical" evidence="7">
    <location>
        <begin position="21"/>
        <end position="39"/>
    </location>
</feature>
<evidence type="ECO:0000256" key="7">
    <source>
        <dbReference type="SAM" id="Phobius"/>
    </source>
</evidence>
<dbReference type="PRINTS" id="PR00463">
    <property type="entry name" value="EP450I"/>
</dbReference>
<dbReference type="PROSITE" id="PS00086">
    <property type="entry name" value="CYTOCHROME_P450"/>
    <property type="match status" value="1"/>
</dbReference>
<sequence length="544" mass="62700">MVLVGDWDTTMRKALAQQDNAVFKVAMALVVGTATLWLYRAHDQQQRKKRLSVDAKGNPRKLRELPRVPNALPLLGNMIEVIRNGPRIYDWTLDYCRKFKGEPWIRSFFGIEIVCFSTPDAVEEIATTQFENFIKGKFQTDLLEDLFGRGLVTADGERWYHQRKTAVKFFTARSLRAFMTQSMHKNIEKVCQVLEDGVKNDEWVDLRKLFQEFTLQTFVEMALGVEFDWIGTKESHPFYDAMDNAPMTLVSRFRRPTWWWKLARYLNVGPEAKLANEVSTIRTWMQEVLEKSLANLNEKPKRTIDGEEVKSVVELFVEQSEEDADGVRPEDFIDFLQTFMFASRDTTALTLTWLFYVLGQHPHVVQAIREEIKRKLPDQVGRKDVYLTTEHTRLLVYLEATIKEVLRLHPVAPTTMKKVVKDTVICGDIPLYEGQMVSISSYSLARNTDVWGPDASDFKPERWINAETGELIHVPLSKFFSFHAGPRTCVGMNLAMLELRVVLANLFNRFDFEIDPSNDGSYSPSPLLLMKHVLHAKIKPAPLV</sequence>
<comment type="caution">
    <text evidence="8">The sequence shown here is derived from an EMBL/GenBank/DDBJ whole genome shotgun (WGS) entry which is preliminary data.</text>
</comment>
<organism evidence="8 9">
    <name type="scientific">Pythium oligandrum</name>
    <name type="common">Mycoparasitic fungus</name>
    <dbReference type="NCBI Taxonomy" id="41045"/>
    <lineage>
        <taxon>Eukaryota</taxon>
        <taxon>Sar</taxon>
        <taxon>Stramenopiles</taxon>
        <taxon>Oomycota</taxon>
        <taxon>Peronosporomycetes</taxon>
        <taxon>Pythiales</taxon>
        <taxon>Pythiaceae</taxon>
        <taxon>Pythium</taxon>
    </lineage>
</organism>
<keyword evidence="7" id="KW-1133">Transmembrane helix</keyword>
<dbReference type="InterPro" id="IPR001128">
    <property type="entry name" value="Cyt_P450"/>
</dbReference>
<gene>
    <name evidence="8" type="ORF">Poli38472_008229</name>
</gene>
<evidence type="ECO:0000256" key="4">
    <source>
        <dbReference type="ARBA" id="ARBA00023004"/>
    </source>
</evidence>
<dbReference type="GO" id="GO:0016705">
    <property type="term" value="F:oxidoreductase activity, acting on paired donors, with incorporation or reduction of molecular oxygen"/>
    <property type="evidence" value="ECO:0007669"/>
    <property type="project" value="InterPro"/>
</dbReference>
<dbReference type="InterPro" id="IPR017972">
    <property type="entry name" value="Cyt_P450_CS"/>
</dbReference>
<reference evidence="8" key="1">
    <citation type="submission" date="2019-03" db="EMBL/GenBank/DDBJ databases">
        <title>Long read genome sequence of the mycoparasitic Pythium oligandrum ATCC 38472 isolated from sugarbeet rhizosphere.</title>
        <authorList>
            <person name="Gaulin E."/>
        </authorList>
    </citation>
    <scope>NUCLEOTIDE SEQUENCE</scope>
    <source>
        <strain evidence="8">ATCC 38472_TT</strain>
    </source>
</reference>
<dbReference type="InterPro" id="IPR036396">
    <property type="entry name" value="Cyt_P450_sf"/>
</dbReference>
<evidence type="ECO:0000256" key="1">
    <source>
        <dbReference type="ARBA" id="ARBA00010617"/>
    </source>
</evidence>
<dbReference type="InterPro" id="IPR002401">
    <property type="entry name" value="Cyt_P450_E_grp-I"/>
</dbReference>
<keyword evidence="7" id="KW-0812">Transmembrane</keyword>
<proteinExistence type="inferred from homology"/>
<keyword evidence="6" id="KW-0503">Monooxygenase</keyword>
<name>A0A8K1CLB9_PYTOL</name>
<comment type="similarity">
    <text evidence="1 6">Belongs to the cytochrome P450 family.</text>
</comment>
<evidence type="ECO:0000256" key="5">
    <source>
        <dbReference type="PIRSR" id="PIRSR602401-1"/>
    </source>
</evidence>
<keyword evidence="7" id="KW-0472">Membrane</keyword>
<comment type="cofactor">
    <cofactor evidence="5">
        <name>heme</name>
        <dbReference type="ChEBI" id="CHEBI:30413"/>
    </cofactor>
</comment>
<dbReference type="SUPFAM" id="SSF48264">
    <property type="entry name" value="Cytochrome P450"/>
    <property type="match status" value="1"/>
</dbReference>
<dbReference type="EMBL" id="SPLM01000037">
    <property type="protein sequence ID" value="TMW65587.1"/>
    <property type="molecule type" value="Genomic_DNA"/>
</dbReference>
<dbReference type="Proteomes" id="UP000794436">
    <property type="component" value="Unassembled WGS sequence"/>
</dbReference>
<evidence type="ECO:0000256" key="3">
    <source>
        <dbReference type="ARBA" id="ARBA00023002"/>
    </source>
</evidence>
<dbReference type="Pfam" id="PF00067">
    <property type="entry name" value="p450"/>
    <property type="match status" value="1"/>
</dbReference>
<keyword evidence="5 6" id="KW-0349">Heme</keyword>
<keyword evidence="3 6" id="KW-0560">Oxidoreductase</keyword>
<keyword evidence="4 5" id="KW-0408">Iron</keyword>
<evidence type="ECO:0000256" key="2">
    <source>
        <dbReference type="ARBA" id="ARBA00022723"/>
    </source>
</evidence>
<feature type="binding site" description="axial binding residue" evidence="5">
    <location>
        <position position="489"/>
    </location>
    <ligand>
        <name>heme</name>
        <dbReference type="ChEBI" id="CHEBI:30413"/>
    </ligand>
    <ligandPart>
        <name>Fe</name>
        <dbReference type="ChEBI" id="CHEBI:18248"/>
    </ligandPart>
</feature>
<dbReference type="GO" id="GO:0005506">
    <property type="term" value="F:iron ion binding"/>
    <property type="evidence" value="ECO:0007669"/>
    <property type="project" value="InterPro"/>
</dbReference>